<keyword evidence="3" id="KW-1133">Transmembrane helix</keyword>
<proteinExistence type="predicted"/>
<dbReference type="Proteomes" id="UP000663090">
    <property type="component" value="Chromosome"/>
</dbReference>
<keyword evidence="4" id="KW-0732">Signal</keyword>
<evidence type="ECO:0000256" key="4">
    <source>
        <dbReference type="SAM" id="SignalP"/>
    </source>
</evidence>
<protein>
    <submittedName>
        <fullName evidence="5">Uncharacterized protein</fullName>
    </submittedName>
</protein>
<keyword evidence="6" id="KW-1185">Reference proteome</keyword>
<feature type="region of interest" description="Disordered" evidence="2">
    <location>
        <begin position="712"/>
        <end position="773"/>
    </location>
</feature>
<evidence type="ECO:0000256" key="1">
    <source>
        <dbReference type="SAM" id="Coils"/>
    </source>
</evidence>
<reference evidence="5 6" key="1">
    <citation type="submission" date="2021-02" db="EMBL/GenBank/DDBJ databases">
        <title>De Novo genome assembly of isolated myxobacteria.</title>
        <authorList>
            <person name="Stevens D.C."/>
        </authorList>
    </citation>
    <scope>NUCLEOTIDE SEQUENCE [LARGE SCALE GENOMIC DNA]</scope>
    <source>
        <strain evidence="5 6">SCHIC003</strain>
    </source>
</reference>
<feature type="coiled-coil region" evidence="1">
    <location>
        <begin position="428"/>
        <end position="468"/>
    </location>
</feature>
<sequence length="872" mass="93456">MPRFLRGQGFWCLVLLLSAVAPWSPARAQARLRVAGATANNEVKLRTTSEDFRTVLRVDLLAPPSGTEAALEGGVTVLVDPLQASDGTQVTLSAVVREKAPSETSLGAPISSRSPLYIELAGALPQAGVYTGQVVLVHGGGREMTTLIVTRVQAVPAVQFIATSPAVAEPGWGLGPVDAVVRLPFKETAGVTGEVAVPQLIQLQHKKPDLGATVVQPRFAGATFLLEGGGKDGKDQVLAAAAGGVQVAANGSGTLLLHLRGLDGPGEYTGTVRLAVPQGVAVEQPFTVWVRTPWLWGALLIAAGAVSSYGVRLYTQSIRPRAQQLQRARVLWQRASALLEGQEEAARKVGLEVRGRIDAVIPRIRGSVRGSRAADAELMRGESELRLFEAWCVCAKDLHALPSEMRPAQASRALEAAEASLRVGNVPLERLEEQLKDLRGQNVQELARAGLKAKLQELEAQARTLAQKLGDDSLGFRITYELLPLLQEMGSRLGQGDLGAARQQFEMARRSYFDVLCAELSSAVASPRNPRGFSPEEWRELTTDVKERLRQARARADANVDEGFRLYQGAYAHYVRRLLMELRGVVVEARTGATETQKPELDIAEAKLREAMLALAAESPHEAAAKYREVGDALQRAQTGELRRRIVTLREDVARKRSETREQHELAELGHVNVLLNQAEQVLTPETLLEAESQVDKAEMALASYPSVSRVSMSTRMPPFSTPALEDSASGPEAEPLESMPQSPAPPSPSRAAVPGSALPSAPTGGVWTSLPEAPSEDAMGGLVALEALPLPAARHLWMVELVMLVLLTGVAVVLGLQLLNVFSPTWGGFGAGMTAFLWGFGLHQVGNASFEGLTGLLTRVERRTGTSGGET</sequence>
<evidence type="ECO:0000313" key="6">
    <source>
        <dbReference type="Proteomes" id="UP000663090"/>
    </source>
</evidence>
<keyword evidence="1" id="KW-0175">Coiled coil</keyword>
<feature type="chain" id="PRO_5045265755" evidence="4">
    <location>
        <begin position="29"/>
        <end position="872"/>
    </location>
</feature>
<dbReference type="EMBL" id="CP071091">
    <property type="protein sequence ID" value="QSQ11170.1"/>
    <property type="molecule type" value="Genomic_DNA"/>
</dbReference>
<name>A0ABX7N0E2_9BACT</name>
<organism evidence="5 6">
    <name type="scientific">Myxococcus landrumensis</name>
    <dbReference type="NCBI Taxonomy" id="2813577"/>
    <lineage>
        <taxon>Bacteria</taxon>
        <taxon>Pseudomonadati</taxon>
        <taxon>Myxococcota</taxon>
        <taxon>Myxococcia</taxon>
        <taxon>Myxococcales</taxon>
        <taxon>Cystobacterineae</taxon>
        <taxon>Myxococcaceae</taxon>
        <taxon>Myxococcus</taxon>
    </lineage>
</organism>
<feature type="transmembrane region" description="Helical" evidence="3">
    <location>
        <begin position="826"/>
        <end position="843"/>
    </location>
</feature>
<evidence type="ECO:0000256" key="3">
    <source>
        <dbReference type="SAM" id="Phobius"/>
    </source>
</evidence>
<gene>
    <name evidence="5" type="ORF">JY572_22390</name>
</gene>
<evidence type="ECO:0000313" key="5">
    <source>
        <dbReference type="EMBL" id="QSQ11170.1"/>
    </source>
</evidence>
<evidence type="ECO:0000256" key="2">
    <source>
        <dbReference type="SAM" id="MobiDB-lite"/>
    </source>
</evidence>
<accession>A0ABX7N0E2</accession>
<keyword evidence="3" id="KW-0812">Transmembrane</keyword>
<keyword evidence="3" id="KW-0472">Membrane</keyword>
<feature type="signal peptide" evidence="4">
    <location>
        <begin position="1"/>
        <end position="28"/>
    </location>
</feature>
<dbReference type="RefSeq" id="WP_206712929.1">
    <property type="nucleotide sequence ID" value="NZ_CP071091.1"/>
</dbReference>
<feature type="transmembrane region" description="Helical" evidence="3">
    <location>
        <begin position="797"/>
        <end position="820"/>
    </location>
</feature>